<dbReference type="Pfam" id="PF00743">
    <property type="entry name" value="FMO-like"/>
    <property type="match status" value="2"/>
</dbReference>
<evidence type="ECO:0000256" key="3">
    <source>
        <dbReference type="ARBA" id="ARBA00022827"/>
    </source>
</evidence>
<dbReference type="PANTHER" id="PTHR23023">
    <property type="entry name" value="DIMETHYLANILINE MONOOXYGENASE"/>
    <property type="match status" value="1"/>
</dbReference>
<sequence>MTVNASLGSKRRRVAVIGAGPAGLAMAQQLLDVNQHIEASGKATSFDIVLFERRDRPGGVWTYDAEPGACVIRYDVHGRAYPLWQAADGSTAKDGDLAGRFRPPGPMYDGLRTNLPCDIMTYRSHPYPPSTDLFPARETVEIYTNTFAQTLFARARAKERLDVRFNTGVCAVERVPHRSEPDRDHDGWHDNAWGQGSTWAIESVDRETGSRKTETFDHVVLASGRCNTPTIPRIQGLWNFTGTILHSAWWRSPIPFARRTVLVVGNSSSGSDIARELAGYVLRTLPEGQGATEDWVRDCKTGGLRGPSVLHSYEDVNKPPPLDYDPRDPDSPDWTRRIQVLPKITRIDPAPHAPSSSSSKSKGVIHFEDGTTRDDVDAIIFGTGYAYDFPYLDQTKAPFDRYPLIPPPPSSPSSPDLEVQQDTTLRTHLAGTGAEPYKPPSRLAPFLTNLDDWSLFYRPDPSICVLGAPIRIVPYPITQVQSRVVAAFWAGLLDPSPGGHGLPRLDTTISTTLPERWCSWKEKTRRVGKESSDLGYPADTAYQNNLLSLLPTSLRVAGKDQDLEVAHDGLSRDAGTDTEGDRDGKEHGANEPQLAPVSAHDEGWQLVPRFRNQRRVDTKRLRRRMLGY</sequence>
<proteinExistence type="inferred from homology"/>
<feature type="compositionally biased region" description="Basic and acidic residues" evidence="5">
    <location>
        <begin position="324"/>
        <end position="333"/>
    </location>
</feature>
<dbReference type="EMBL" id="KZ819188">
    <property type="protein sequence ID" value="PWZ02798.1"/>
    <property type="molecule type" value="Genomic_DNA"/>
</dbReference>
<dbReference type="Gene3D" id="3.50.50.60">
    <property type="entry name" value="FAD/NAD(P)-binding domain"/>
    <property type="match status" value="5"/>
</dbReference>
<dbReference type="InParanoid" id="A0A317XY18"/>
<dbReference type="GO" id="GO:0050660">
    <property type="term" value="F:flavin adenine dinucleotide binding"/>
    <property type="evidence" value="ECO:0007669"/>
    <property type="project" value="InterPro"/>
</dbReference>
<comment type="similarity">
    <text evidence="1">Belongs to the FMO family.</text>
</comment>
<dbReference type="GO" id="GO:0050661">
    <property type="term" value="F:NADP binding"/>
    <property type="evidence" value="ECO:0007669"/>
    <property type="project" value="InterPro"/>
</dbReference>
<gene>
    <name evidence="6" type="ORF">BCV70DRAFT_156055</name>
</gene>
<evidence type="ECO:0000256" key="1">
    <source>
        <dbReference type="ARBA" id="ARBA00009183"/>
    </source>
</evidence>
<accession>A0A317XY18</accession>
<dbReference type="SUPFAM" id="SSF51905">
    <property type="entry name" value="FAD/NAD(P)-binding domain"/>
    <property type="match status" value="1"/>
</dbReference>
<evidence type="ECO:0000256" key="5">
    <source>
        <dbReference type="SAM" id="MobiDB-lite"/>
    </source>
</evidence>
<protein>
    <submittedName>
        <fullName evidence="6">FAD/NAD(P)-binding domain-containing protein</fullName>
    </submittedName>
</protein>
<keyword evidence="2" id="KW-0285">Flavoprotein</keyword>
<dbReference type="GO" id="GO:0004499">
    <property type="term" value="F:N,N-dimethylaniline monooxygenase activity"/>
    <property type="evidence" value="ECO:0007669"/>
    <property type="project" value="InterPro"/>
</dbReference>
<keyword evidence="7" id="KW-1185">Reference proteome</keyword>
<dbReference type="STRING" id="1882483.A0A317XY18"/>
<feature type="region of interest" description="Disordered" evidence="5">
    <location>
        <begin position="565"/>
        <end position="602"/>
    </location>
</feature>
<evidence type="ECO:0000256" key="4">
    <source>
        <dbReference type="ARBA" id="ARBA00023002"/>
    </source>
</evidence>
<dbReference type="AlphaFoldDB" id="A0A317XY18"/>
<feature type="compositionally biased region" description="Basic and acidic residues" evidence="5">
    <location>
        <begin position="565"/>
        <end position="589"/>
    </location>
</feature>
<evidence type="ECO:0000313" key="7">
    <source>
        <dbReference type="Proteomes" id="UP000246740"/>
    </source>
</evidence>
<dbReference type="InterPro" id="IPR036188">
    <property type="entry name" value="FAD/NAD-bd_sf"/>
</dbReference>
<keyword evidence="3" id="KW-0274">FAD</keyword>
<reference evidence="6 7" key="1">
    <citation type="journal article" date="2018" name="Mol. Biol. Evol.">
        <title>Broad Genomic Sampling Reveals a Smut Pathogenic Ancestry of the Fungal Clade Ustilaginomycotina.</title>
        <authorList>
            <person name="Kijpornyongpan T."/>
            <person name="Mondo S.J."/>
            <person name="Barry K."/>
            <person name="Sandor L."/>
            <person name="Lee J."/>
            <person name="Lipzen A."/>
            <person name="Pangilinan J."/>
            <person name="LaButti K."/>
            <person name="Hainaut M."/>
            <person name="Henrissat B."/>
            <person name="Grigoriev I.V."/>
            <person name="Spatafora J.W."/>
            <person name="Aime M.C."/>
        </authorList>
    </citation>
    <scope>NUCLEOTIDE SEQUENCE [LARGE SCALE GENOMIC DNA]</scope>
    <source>
        <strain evidence="6 7">MCA 3645</strain>
    </source>
</reference>
<dbReference type="Proteomes" id="UP000246740">
    <property type="component" value="Unassembled WGS sequence"/>
</dbReference>
<dbReference type="OrthoDB" id="66881at2759"/>
<evidence type="ECO:0000256" key="2">
    <source>
        <dbReference type="ARBA" id="ARBA00022630"/>
    </source>
</evidence>
<organism evidence="6 7">
    <name type="scientific">Testicularia cyperi</name>
    <dbReference type="NCBI Taxonomy" id="1882483"/>
    <lineage>
        <taxon>Eukaryota</taxon>
        <taxon>Fungi</taxon>
        <taxon>Dikarya</taxon>
        <taxon>Basidiomycota</taxon>
        <taxon>Ustilaginomycotina</taxon>
        <taxon>Ustilaginomycetes</taxon>
        <taxon>Ustilaginales</taxon>
        <taxon>Anthracoideaceae</taxon>
        <taxon>Testicularia</taxon>
    </lineage>
</organism>
<dbReference type="InterPro" id="IPR020946">
    <property type="entry name" value="Flavin_mOase-like"/>
</dbReference>
<keyword evidence="4" id="KW-0560">Oxidoreductase</keyword>
<feature type="region of interest" description="Disordered" evidence="5">
    <location>
        <begin position="308"/>
        <end position="333"/>
    </location>
</feature>
<evidence type="ECO:0000313" key="6">
    <source>
        <dbReference type="EMBL" id="PWZ02798.1"/>
    </source>
</evidence>
<name>A0A317XY18_9BASI</name>
<dbReference type="Pfam" id="PF13450">
    <property type="entry name" value="NAD_binding_8"/>
    <property type="match status" value="1"/>
</dbReference>
<dbReference type="InterPro" id="IPR050346">
    <property type="entry name" value="FMO-like"/>
</dbReference>